<evidence type="ECO:0000256" key="1">
    <source>
        <dbReference type="SAM" id="MobiDB-lite"/>
    </source>
</evidence>
<feature type="compositionally biased region" description="Basic and acidic residues" evidence="1">
    <location>
        <begin position="117"/>
        <end position="129"/>
    </location>
</feature>
<evidence type="ECO:0000313" key="3">
    <source>
        <dbReference type="Proteomes" id="UP000046090"/>
    </source>
</evidence>
<dbReference type="RefSeq" id="WP_015106111.1">
    <property type="nucleotide sequence ID" value="NZ_AP026684.1"/>
</dbReference>
<dbReference type="Proteomes" id="UP000046090">
    <property type="component" value="Unassembled WGS sequence"/>
</dbReference>
<protein>
    <submittedName>
        <fullName evidence="2">Uncharacterized protein</fullName>
    </submittedName>
</protein>
<name>A0A0K2Y7E1_HELHE</name>
<dbReference type="GeneID" id="76196654"/>
<feature type="region of interest" description="Disordered" evidence="1">
    <location>
        <begin position="94"/>
        <end position="169"/>
    </location>
</feature>
<evidence type="ECO:0000313" key="2">
    <source>
        <dbReference type="EMBL" id="CRI34042.1"/>
    </source>
</evidence>
<sequence length="169" mass="19983">MECYDHDKLAHWKEKREIKGVGTLSFKTERYPPSSFHAFQARIAPVWYKPRYEGGLNIRLYDFLGKDLPQIDVVAFKDDWGLMRETMDYIASLNRQKLRDTHKEKRQQHAKGWYARSKAEKRAKQRAQEQSKQPKISDQSPSKGKMPQTTPKPTEPQKDQQQPNREQHT</sequence>
<dbReference type="EMBL" id="CDMK01000001">
    <property type="protein sequence ID" value="CRI34042.1"/>
    <property type="molecule type" value="Genomic_DNA"/>
</dbReference>
<proteinExistence type="predicted"/>
<accession>A0A0K2Y7E1</accession>
<organism evidence="2 3">
    <name type="scientific">Helicobacter heilmannii</name>
    <dbReference type="NCBI Taxonomy" id="35817"/>
    <lineage>
        <taxon>Bacteria</taxon>
        <taxon>Pseudomonadati</taxon>
        <taxon>Campylobacterota</taxon>
        <taxon>Epsilonproteobacteria</taxon>
        <taxon>Campylobacterales</taxon>
        <taxon>Helicobacteraceae</taxon>
        <taxon>Helicobacter</taxon>
    </lineage>
</organism>
<dbReference type="AlphaFoldDB" id="A0A0K2Y7E1"/>
<gene>
    <name evidence="2" type="ORF">HHE01_17280</name>
</gene>
<feature type="compositionally biased region" description="Polar residues" evidence="1">
    <location>
        <begin position="130"/>
        <end position="142"/>
    </location>
</feature>
<keyword evidence="3" id="KW-1185">Reference proteome</keyword>
<reference evidence="3" key="1">
    <citation type="submission" date="2014-12" db="EMBL/GenBank/DDBJ databases">
        <authorList>
            <person name="Smet A."/>
        </authorList>
    </citation>
    <scope>NUCLEOTIDE SEQUENCE [LARGE SCALE GENOMIC DNA]</scope>
</reference>